<feature type="signal peptide" evidence="2">
    <location>
        <begin position="1"/>
        <end position="19"/>
    </location>
</feature>
<comment type="caution">
    <text evidence="3">The sequence shown here is derived from an EMBL/GenBank/DDBJ whole genome shotgun (WGS) entry which is preliminary data.</text>
</comment>
<evidence type="ECO:0000313" key="4">
    <source>
        <dbReference type="Proteomes" id="UP000290545"/>
    </source>
</evidence>
<evidence type="ECO:0000256" key="1">
    <source>
        <dbReference type="SAM" id="Coils"/>
    </source>
</evidence>
<dbReference type="RefSeq" id="WP_129003693.1">
    <property type="nucleotide sequence ID" value="NZ_SDHZ01000002.1"/>
</dbReference>
<feature type="chain" id="PRO_5020498349" description="BZIP transcription factor" evidence="2">
    <location>
        <begin position="20"/>
        <end position="340"/>
    </location>
</feature>
<reference evidence="3 4" key="1">
    <citation type="submission" date="2019-01" db="EMBL/GenBank/DDBJ databases">
        <title>Filimonas sp. strain TTM-71.</title>
        <authorList>
            <person name="Chen W.-M."/>
        </authorList>
    </citation>
    <scope>NUCLEOTIDE SEQUENCE [LARGE SCALE GENOMIC DNA]</scope>
    <source>
        <strain evidence="3 4">TTM-71</strain>
    </source>
</reference>
<dbReference type="EMBL" id="SDHZ01000002">
    <property type="protein sequence ID" value="RXK82906.1"/>
    <property type="molecule type" value="Genomic_DNA"/>
</dbReference>
<protein>
    <recommendedName>
        <fullName evidence="5">BZIP transcription factor</fullName>
    </recommendedName>
</protein>
<proteinExistence type="predicted"/>
<feature type="coiled-coil region" evidence="1">
    <location>
        <begin position="306"/>
        <end position="340"/>
    </location>
</feature>
<evidence type="ECO:0000313" key="3">
    <source>
        <dbReference type="EMBL" id="RXK82906.1"/>
    </source>
</evidence>
<evidence type="ECO:0008006" key="5">
    <source>
        <dbReference type="Google" id="ProtNLM"/>
    </source>
</evidence>
<dbReference type="OrthoDB" id="651162at2"/>
<name>A0A4Q1D4P5_9BACT</name>
<keyword evidence="2" id="KW-0732">Signal</keyword>
<accession>A0A4Q1D4P5</accession>
<keyword evidence="4" id="KW-1185">Reference proteome</keyword>
<organism evidence="3 4">
    <name type="scientific">Filimonas effusa</name>
    <dbReference type="NCBI Taxonomy" id="2508721"/>
    <lineage>
        <taxon>Bacteria</taxon>
        <taxon>Pseudomonadati</taxon>
        <taxon>Bacteroidota</taxon>
        <taxon>Chitinophagia</taxon>
        <taxon>Chitinophagales</taxon>
        <taxon>Chitinophagaceae</taxon>
        <taxon>Filimonas</taxon>
    </lineage>
</organism>
<dbReference type="Proteomes" id="UP000290545">
    <property type="component" value="Unassembled WGS sequence"/>
</dbReference>
<dbReference type="AlphaFoldDB" id="A0A4Q1D4P5"/>
<keyword evidence="1" id="KW-0175">Coiled coil</keyword>
<sequence length="340" mass="36725">MKKVVSLLVFSLAFHFAFSQTLQSVTDLDNKTSNALRVTGSNNLIGGPALELYYHEGRGSVVSHDRQTNQFKPLYIEALTTSILNGNVGIGTTAPAYKLDVNGEANIAGSAFVHYSPMDIKLKVGAEGFQVFNYSGTTLKNLLLNPMGGNVGVGTSNPGEKFEVANGKIRISNGNEIYFANTGNNTISSVDPTTSILQPLSLRGATVCLAPDGGNVGVGTPNPQSKLAVNGNITTKKIKVTQIGWADYVFDSSYQLAPLSHVEKFIQENKHLPEVPSAAEVKKDGLDLGDNQAILLKKIEELTLYIIGQNKQISQQNKKIERMEKQIAALQENHPDTNNH</sequence>
<evidence type="ECO:0000256" key="2">
    <source>
        <dbReference type="SAM" id="SignalP"/>
    </source>
</evidence>
<gene>
    <name evidence="3" type="ORF">ESB13_12315</name>
</gene>